<protein>
    <submittedName>
        <fullName evidence="1">Uncharacterized protein</fullName>
    </submittedName>
</protein>
<dbReference type="AlphaFoldDB" id="A0A7J6QAU8"/>
<keyword evidence="2" id="KW-1185">Reference proteome</keyword>
<sequence>MTLTRAFKGLFSCALIIPNYGGILHNSETLSSLMYSMYGGLLGHGIEVTYDFRFTNGEPAVHIAVSRSPAFESLEGVIRGDGPRLSVDFEDRYQGFVRGLQEKFPELRLADGDFKRITILRADEILIPVEGREVEMLREEFDSEDEGGASSTDGDD</sequence>
<organism evidence="1 2">
    <name type="scientific">Perkinsus olseni</name>
    <name type="common">Perkinsus atlanticus</name>
    <dbReference type="NCBI Taxonomy" id="32597"/>
    <lineage>
        <taxon>Eukaryota</taxon>
        <taxon>Sar</taxon>
        <taxon>Alveolata</taxon>
        <taxon>Perkinsozoa</taxon>
        <taxon>Perkinsea</taxon>
        <taxon>Perkinsida</taxon>
        <taxon>Perkinsidae</taxon>
        <taxon>Perkinsus</taxon>
    </lineage>
</organism>
<gene>
    <name evidence="1" type="ORF">FOZ63_031894</name>
</gene>
<accession>A0A7J6QAU8</accession>
<evidence type="ECO:0000313" key="1">
    <source>
        <dbReference type="EMBL" id="KAF4705694.1"/>
    </source>
</evidence>
<reference evidence="1 2" key="1">
    <citation type="submission" date="2020-04" db="EMBL/GenBank/DDBJ databases">
        <title>Perkinsus olseni comparative genomics.</title>
        <authorList>
            <person name="Bogema D.R."/>
        </authorList>
    </citation>
    <scope>NUCLEOTIDE SEQUENCE [LARGE SCALE GENOMIC DNA]</scope>
    <source>
        <strain evidence="1 2">ATCC PRA-207</strain>
    </source>
</reference>
<evidence type="ECO:0000313" key="2">
    <source>
        <dbReference type="Proteomes" id="UP000553632"/>
    </source>
</evidence>
<proteinExistence type="predicted"/>
<dbReference type="Proteomes" id="UP000553632">
    <property type="component" value="Unassembled WGS sequence"/>
</dbReference>
<name>A0A7J6QAU8_PEROL</name>
<dbReference type="EMBL" id="JABANO010034104">
    <property type="protein sequence ID" value="KAF4705694.1"/>
    <property type="molecule type" value="Genomic_DNA"/>
</dbReference>
<comment type="caution">
    <text evidence="1">The sequence shown here is derived from an EMBL/GenBank/DDBJ whole genome shotgun (WGS) entry which is preliminary data.</text>
</comment>